<dbReference type="NCBIfam" id="NF004017">
    <property type="entry name" value="PRK05479.1"/>
    <property type="match status" value="1"/>
</dbReference>
<comment type="cofactor">
    <cofactor evidence="10">
        <name>Mg(2+)</name>
        <dbReference type="ChEBI" id="CHEBI:18420"/>
    </cofactor>
    <text evidence="10">Binds 2 magnesium ions per subunit.</text>
</comment>
<dbReference type="InterPro" id="IPR036291">
    <property type="entry name" value="NAD(P)-bd_dom_sf"/>
</dbReference>
<sequence>MAVTTYYEKDADLNVLKGKTVAVIGYGSQGHAQAQNLRDSGVNVVIGLREGKSFKKAQNDGFEVLSVAEATRRADVIQILMPDETQASVYNNEIAPNLKSDATLMFSHGFNVHFGQIVAPAGNDVLLVAPKSPGHMVRRTYEEGFGVPGLIAIEQDATGKAKEIGLAYAKGIGCTRAGVIETSFREETETDLFGEQAVLCGGVTALIKAGFETLTEAGYAPEMAYFECLHEMKLIVDMIYEGGMASMRDSISNTAEYGDYVTGPRVITDETKKAMKAVLTDIQQGKFARDFILENQSNNAFMNATRRNEANHPIEVVGAQLREMMHWSKK</sequence>
<dbReference type="Gene3D" id="3.40.50.720">
    <property type="entry name" value="NAD(P)-binding Rossmann-like Domain"/>
    <property type="match status" value="1"/>
</dbReference>
<evidence type="ECO:0000256" key="9">
    <source>
        <dbReference type="ARBA" id="ARBA00023304"/>
    </source>
</evidence>
<evidence type="ECO:0000256" key="8">
    <source>
        <dbReference type="ARBA" id="ARBA00023002"/>
    </source>
</evidence>
<proteinExistence type="inferred from homology"/>
<evidence type="ECO:0000313" key="15">
    <source>
        <dbReference type="Proteomes" id="UP000077355"/>
    </source>
</evidence>
<evidence type="ECO:0000256" key="1">
    <source>
        <dbReference type="ARBA" id="ARBA00002172"/>
    </source>
</evidence>
<dbReference type="GO" id="GO:0009097">
    <property type="term" value="P:isoleucine biosynthetic process"/>
    <property type="evidence" value="ECO:0007669"/>
    <property type="project" value="UniProtKB-UniRule"/>
</dbReference>
<keyword evidence="10" id="KW-0521">NADP</keyword>
<dbReference type="Pfam" id="PF07991">
    <property type="entry name" value="KARI_N"/>
    <property type="match status" value="1"/>
</dbReference>
<feature type="binding site" evidence="10 11">
    <location>
        <position position="191"/>
    </location>
    <ligand>
        <name>Mg(2+)</name>
        <dbReference type="ChEBI" id="CHEBI:18420"/>
        <label>1</label>
    </ligand>
</feature>
<feature type="binding site" evidence="10">
    <location>
        <position position="134"/>
    </location>
    <ligand>
        <name>NADP(+)</name>
        <dbReference type="ChEBI" id="CHEBI:58349"/>
    </ligand>
</feature>
<feature type="binding site" evidence="10">
    <location>
        <position position="49"/>
    </location>
    <ligand>
        <name>NADP(+)</name>
        <dbReference type="ChEBI" id="CHEBI:58349"/>
    </ligand>
</feature>
<evidence type="ECO:0000256" key="10">
    <source>
        <dbReference type="HAMAP-Rule" id="MF_00435"/>
    </source>
</evidence>
<dbReference type="InterPro" id="IPR013023">
    <property type="entry name" value="KARI"/>
</dbReference>
<dbReference type="NCBIfam" id="TIGR00465">
    <property type="entry name" value="ilvC"/>
    <property type="match status" value="1"/>
</dbReference>
<reference evidence="14 15" key="1">
    <citation type="submission" date="2016-03" db="EMBL/GenBank/DDBJ databases">
        <title>Draft genome sequence of Paenibacillus antarcticus CECT 5836.</title>
        <authorList>
            <person name="Shin S.-K."/>
            <person name="Yi H."/>
        </authorList>
    </citation>
    <scope>NUCLEOTIDE SEQUENCE [LARGE SCALE GENOMIC DNA]</scope>
    <source>
        <strain evidence="14 15">CECT 5836</strain>
    </source>
</reference>
<dbReference type="SUPFAM" id="SSF48179">
    <property type="entry name" value="6-phosphogluconate dehydrogenase C-terminal domain-like"/>
    <property type="match status" value="1"/>
</dbReference>
<dbReference type="GO" id="GO:0004455">
    <property type="term" value="F:ketol-acid reductoisomerase activity"/>
    <property type="evidence" value="ECO:0007669"/>
    <property type="project" value="UniProtKB-UniRule"/>
</dbReference>
<evidence type="ECO:0000259" key="13">
    <source>
        <dbReference type="PROSITE" id="PS51851"/>
    </source>
</evidence>
<evidence type="ECO:0000256" key="5">
    <source>
        <dbReference type="ARBA" id="ARBA00022605"/>
    </source>
</evidence>
<evidence type="ECO:0000256" key="3">
    <source>
        <dbReference type="ARBA" id="ARBA00004885"/>
    </source>
</evidence>
<dbReference type="UniPathway" id="UPA00049">
    <property type="reaction ID" value="UER00060"/>
</dbReference>
<organism evidence="14 15">
    <name type="scientific">Paenibacillus antarcticus</name>
    <dbReference type="NCBI Taxonomy" id="253703"/>
    <lineage>
        <taxon>Bacteria</taxon>
        <taxon>Bacillati</taxon>
        <taxon>Bacillota</taxon>
        <taxon>Bacilli</taxon>
        <taxon>Bacillales</taxon>
        <taxon>Paenibacillaceae</taxon>
        <taxon>Paenibacillus</taxon>
    </lineage>
</organism>
<dbReference type="FunFam" id="3.40.50.720:FF:000023">
    <property type="entry name" value="Ketol-acid reductoisomerase (NADP(+))"/>
    <property type="match status" value="1"/>
</dbReference>
<feature type="active site" evidence="10">
    <location>
        <position position="108"/>
    </location>
</feature>
<keyword evidence="9 10" id="KW-0100">Branched-chain amino acid biosynthesis</keyword>
<dbReference type="UniPathway" id="UPA00047">
    <property type="reaction ID" value="UER00056"/>
</dbReference>
<dbReference type="OrthoDB" id="9804088at2"/>
<keyword evidence="14" id="KW-0413">Isomerase</keyword>
<feature type="binding site" evidence="10">
    <location>
        <position position="53"/>
    </location>
    <ligand>
        <name>NADP(+)</name>
        <dbReference type="ChEBI" id="CHEBI:58349"/>
    </ligand>
</feature>
<dbReference type="EMBL" id="LVJI01000001">
    <property type="protein sequence ID" value="OAB48290.1"/>
    <property type="molecule type" value="Genomic_DNA"/>
</dbReference>
<keyword evidence="7 10" id="KW-0460">Magnesium</keyword>
<evidence type="ECO:0000256" key="4">
    <source>
        <dbReference type="ARBA" id="ARBA00010318"/>
    </source>
</evidence>
<dbReference type="Proteomes" id="UP000077355">
    <property type="component" value="Unassembled WGS sequence"/>
</dbReference>
<feature type="binding site" evidence="10">
    <location>
        <begin position="26"/>
        <end position="29"/>
    </location>
    <ligand>
        <name>NADP(+)</name>
        <dbReference type="ChEBI" id="CHEBI:58349"/>
    </ligand>
</feature>
<comment type="caution">
    <text evidence="10">Lacks conserved residue(s) required for the propagation of feature annotation.</text>
</comment>
<dbReference type="GO" id="GO:0009099">
    <property type="term" value="P:L-valine biosynthetic process"/>
    <property type="evidence" value="ECO:0007669"/>
    <property type="project" value="UniProtKB-UniRule"/>
</dbReference>
<dbReference type="InterPro" id="IPR013116">
    <property type="entry name" value="KARI_N"/>
</dbReference>
<comment type="pathway">
    <text evidence="2 10">Amino-acid biosynthesis; L-valine biosynthesis; L-valine from pyruvate: step 2/4.</text>
</comment>
<feature type="binding site" evidence="10 11">
    <location>
        <position position="227"/>
    </location>
    <ligand>
        <name>Mg(2+)</name>
        <dbReference type="ChEBI" id="CHEBI:18420"/>
        <label>2</label>
    </ligand>
</feature>
<dbReference type="Gene3D" id="6.10.240.10">
    <property type="match status" value="1"/>
</dbReference>
<feature type="binding site" evidence="10 11">
    <location>
        <position position="195"/>
    </location>
    <ligand>
        <name>Mg(2+)</name>
        <dbReference type="ChEBI" id="CHEBI:18420"/>
        <label>1</label>
    </ligand>
</feature>
<dbReference type="SUPFAM" id="SSF51735">
    <property type="entry name" value="NAD(P)-binding Rossmann-fold domains"/>
    <property type="match status" value="1"/>
</dbReference>
<feature type="binding site" evidence="10 11">
    <location>
        <position position="252"/>
    </location>
    <ligand>
        <name>substrate</name>
    </ligand>
</feature>
<feature type="domain" description="KARI C-terminal knotted" evidence="13">
    <location>
        <begin position="183"/>
        <end position="328"/>
    </location>
</feature>
<dbReference type="InterPro" id="IPR014359">
    <property type="entry name" value="KARI_prok"/>
</dbReference>
<comment type="caution">
    <text evidence="14">The sequence shown here is derived from an EMBL/GenBank/DDBJ whole genome shotgun (WGS) entry which is preliminary data.</text>
</comment>
<dbReference type="PIRSF" id="PIRSF000116">
    <property type="entry name" value="IlvC_gammaproteo"/>
    <property type="match status" value="1"/>
</dbReference>
<dbReference type="InterPro" id="IPR008927">
    <property type="entry name" value="6-PGluconate_DH-like_C_sf"/>
</dbReference>
<dbReference type="RefSeq" id="WP_068645925.1">
    <property type="nucleotide sequence ID" value="NZ_CP043611.1"/>
</dbReference>
<comment type="function">
    <text evidence="1 10">Involved in the biosynthesis of branched-chain amino acids (BCAA). Catalyzes an alkyl-migration followed by a ketol-acid reduction of (S)-2-acetolactate (S2AL) to yield (R)-2,3-dihydroxy-isovalerate. In the isomerase reaction, S2AL is rearranged via a Mg-dependent methyl migration to produce 3-hydroxy-3-methyl-2-ketobutyrate (HMKB). In the reductase reaction, this 2-ketoacid undergoes a metal-dependent reduction by NADPH to yield (R)-2,3-dihydroxy-isovalerate.</text>
</comment>
<keyword evidence="5 10" id="KW-0028">Amino-acid biosynthesis</keyword>
<dbReference type="InterPro" id="IPR000506">
    <property type="entry name" value="KARI_C"/>
</dbReference>
<dbReference type="NCBIfam" id="NF009940">
    <property type="entry name" value="PRK13403.1"/>
    <property type="match status" value="1"/>
</dbReference>
<comment type="catalytic activity">
    <reaction evidence="10">
        <text>(2R,3R)-2,3-dihydroxy-3-methylpentanoate + NADP(+) = (S)-2-ethyl-2-hydroxy-3-oxobutanoate + NADPH + H(+)</text>
        <dbReference type="Rhea" id="RHEA:13493"/>
        <dbReference type="ChEBI" id="CHEBI:15378"/>
        <dbReference type="ChEBI" id="CHEBI:49256"/>
        <dbReference type="ChEBI" id="CHEBI:49258"/>
        <dbReference type="ChEBI" id="CHEBI:57783"/>
        <dbReference type="ChEBI" id="CHEBI:58349"/>
        <dbReference type="EC" id="1.1.1.86"/>
    </reaction>
</comment>
<gene>
    <name evidence="10" type="primary">ilvC</name>
    <name evidence="14" type="ORF">PBAT_01230</name>
</gene>
<name>A0A162QG94_9BACL</name>
<dbReference type="AlphaFoldDB" id="A0A162QG94"/>
<comment type="pathway">
    <text evidence="3 10">Amino-acid biosynthesis; L-isoleucine biosynthesis; L-isoleucine from 2-oxobutanoate: step 2/4.</text>
</comment>
<dbReference type="PANTHER" id="PTHR21371:SF1">
    <property type="entry name" value="KETOL-ACID REDUCTOISOMERASE, MITOCHONDRIAL"/>
    <property type="match status" value="1"/>
</dbReference>
<dbReference type="GO" id="GO:0000287">
    <property type="term" value="F:magnesium ion binding"/>
    <property type="evidence" value="ECO:0007669"/>
    <property type="project" value="UniProtKB-UniRule"/>
</dbReference>
<dbReference type="Pfam" id="PF01450">
    <property type="entry name" value="KARI_C"/>
    <property type="match status" value="1"/>
</dbReference>
<feature type="binding site" evidence="10 11">
    <location>
        <position position="191"/>
    </location>
    <ligand>
        <name>Mg(2+)</name>
        <dbReference type="ChEBI" id="CHEBI:18420"/>
        <label>2</label>
    </ligand>
</feature>
<keyword evidence="6 10" id="KW-0479">Metal-binding</keyword>
<dbReference type="GO" id="GO:0050661">
    <property type="term" value="F:NADP binding"/>
    <property type="evidence" value="ECO:0007669"/>
    <property type="project" value="InterPro"/>
</dbReference>
<keyword evidence="8 10" id="KW-0560">Oxidoreductase</keyword>
<dbReference type="EC" id="1.1.1.86" evidence="10"/>
<dbReference type="GO" id="GO:0005829">
    <property type="term" value="C:cytosol"/>
    <property type="evidence" value="ECO:0007669"/>
    <property type="project" value="TreeGrafter"/>
</dbReference>
<feature type="binding site" evidence="10 11">
    <location>
        <position position="231"/>
    </location>
    <ligand>
        <name>Mg(2+)</name>
        <dbReference type="ChEBI" id="CHEBI:18420"/>
        <label>2</label>
    </ligand>
</feature>
<accession>A0A162QG94</accession>
<evidence type="ECO:0000313" key="14">
    <source>
        <dbReference type="EMBL" id="OAB48290.1"/>
    </source>
</evidence>
<evidence type="ECO:0000256" key="7">
    <source>
        <dbReference type="ARBA" id="ARBA00022842"/>
    </source>
</evidence>
<dbReference type="PROSITE" id="PS51850">
    <property type="entry name" value="KARI_N"/>
    <property type="match status" value="1"/>
</dbReference>
<dbReference type="GO" id="GO:0016853">
    <property type="term" value="F:isomerase activity"/>
    <property type="evidence" value="ECO:0007669"/>
    <property type="project" value="UniProtKB-KW"/>
</dbReference>
<dbReference type="HAMAP" id="MF_00435">
    <property type="entry name" value="IlvC"/>
    <property type="match status" value="1"/>
</dbReference>
<evidence type="ECO:0000259" key="12">
    <source>
        <dbReference type="PROSITE" id="PS51850"/>
    </source>
</evidence>
<feature type="domain" description="KARI N-terminal Rossmann" evidence="12">
    <location>
        <begin position="1"/>
        <end position="182"/>
    </location>
</feature>
<protein>
    <recommendedName>
        <fullName evidence="10">Ketol-acid reductoisomerase (NADP(+))</fullName>
        <shortName evidence="10">KARI</shortName>
        <ecNumber evidence="10">1.1.1.86</ecNumber>
    </recommendedName>
    <alternativeName>
        <fullName evidence="10">Acetohydroxy-acid isomeroreductase</fullName>
        <shortName evidence="10">AHIR</shortName>
    </alternativeName>
    <alternativeName>
        <fullName evidence="10">Alpha-keto-beta-hydroxylacyl reductoisomerase</fullName>
    </alternativeName>
</protein>
<evidence type="ECO:0000256" key="11">
    <source>
        <dbReference type="PROSITE-ProRule" id="PRU01198"/>
    </source>
</evidence>
<dbReference type="PANTHER" id="PTHR21371">
    <property type="entry name" value="KETOL-ACID REDUCTOISOMERASE, MITOCHONDRIAL"/>
    <property type="match status" value="1"/>
</dbReference>
<evidence type="ECO:0000256" key="6">
    <source>
        <dbReference type="ARBA" id="ARBA00022723"/>
    </source>
</evidence>
<comment type="catalytic activity">
    <reaction evidence="10">
        <text>(2R)-2,3-dihydroxy-3-methylbutanoate + NADP(+) = (2S)-2-acetolactate + NADPH + H(+)</text>
        <dbReference type="Rhea" id="RHEA:22068"/>
        <dbReference type="ChEBI" id="CHEBI:15378"/>
        <dbReference type="ChEBI" id="CHEBI:49072"/>
        <dbReference type="ChEBI" id="CHEBI:57783"/>
        <dbReference type="ChEBI" id="CHEBI:58349"/>
        <dbReference type="ChEBI" id="CHEBI:58476"/>
        <dbReference type="EC" id="1.1.1.86"/>
    </reaction>
</comment>
<comment type="similarity">
    <text evidence="4 10 11">Belongs to the ketol-acid reductoisomerase family.</text>
</comment>
<evidence type="ECO:0000256" key="2">
    <source>
        <dbReference type="ARBA" id="ARBA00004864"/>
    </source>
</evidence>
<dbReference type="PROSITE" id="PS51851">
    <property type="entry name" value="KARI_C"/>
    <property type="match status" value="1"/>
</dbReference>
<keyword evidence="15" id="KW-1185">Reference proteome</keyword>